<dbReference type="VEuPathDB" id="TriTrypDB:BSAL_15475"/>
<name>A0A0S4JE60_BODSA</name>
<evidence type="ECO:0000313" key="2">
    <source>
        <dbReference type="Proteomes" id="UP000051952"/>
    </source>
</evidence>
<protein>
    <submittedName>
        <fullName evidence="1">Uncharacterized protein</fullName>
    </submittedName>
</protein>
<dbReference type="AlphaFoldDB" id="A0A0S4JE60"/>
<organism evidence="1 2">
    <name type="scientific">Bodo saltans</name>
    <name type="common">Flagellated protozoan</name>
    <dbReference type="NCBI Taxonomy" id="75058"/>
    <lineage>
        <taxon>Eukaryota</taxon>
        <taxon>Discoba</taxon>
        <taxon>Euglenozoa</taxon>
        <taxon>Kinetoplastea</taxon>
        <taxon>Metakinetoplastina</taxon>
        <taxon>Eubodonida</taxon>
        <taxon>Bodonidae</taxon>
        <taxon>Bodo</taxon>
    </lineage>
</organism>
<reference evidence="2" key="1">
    <citation type="submission" date="2015-09" db="EMBL/GenBank/DDBJ databases">
        <authorList>
            <consortium name="Pathogen Informatics"/>
        </authorList>
    </citation>
    <scope>NUCLEOTIDE SEQUENCE [LARGE SCALE GENOMIC DNA]</scope>
    <source>
        <strain evidence="2">Lake Konstanz</strain>
    </source>
</reference>
<keyword evidence="2" id="KW-1185">Reference proteome</keyword>
<dbReference type="Proteomes" id="UP000051952">
    <property type="component" value="Unassembled WGS sequence"/>
</dbReference>
<gene>
    <name evidence="1" type="ORF">BSAL_15475</name>
</gene>
<sequence length="186" mass="21061">MLRTSVTRLGGGGHGPLFPITKPYLAPFERKIPAPPPKGYRYETHTTPQREGKWQLFGVQVHHKHKVKIPESAAATVASVTAHISHKKLPLSSIALANIEAKERCEKNIKHRDFLAHKVKAPEQIPRTGEVIQCNEFFERWVLDHRCILNDNPLGVKPVKMPWVSQEEFEGRHGILPPKKAEAEKK</sequence>
<accession>A0A0S4JE60</accession>
<evidence type="ECO:0000313" key="1">
    <source>
        <dbReference type="EMBL" id="CUG88451.1"/>
    </source>
</evidence>
<dbReference type="EMBL" id="CYKH01001645">
    <property type="protein sequence ID" value="CUG88451.1"/>
    <property type="molecule type" value="Genomic_DNA"/>
</dbReference>
<proteinExistence type="predicted"/>